<keyword evidence="3" id="KW-1185">Reference proteome</keyword>
<dbReference type="PROSITE" id="PS51725">
    <property type="entry name" value="ABM"/>
    <property type="match status" value="1"/>
</dbReference>
<dbReference type="Pfam" id="PF03992">
    <property type="entry name" value="ABM"/>
    <property type="match status" value="1"/>
</dbReference>
<accession>A0ABW0Q0G5</accession>
<protein>
    <submittedName>
        <fullName evidence="2">Antibiotic biosynthesis monooxygenase family protein</fullName>
        <ecNumber evidence="2">1.14.-.-</ecNumber>
    </submittedName>
</protein>
<organism evidence="2 3">
    <name type="scientific">Kaistia terrae</name>
    <dbReference type="NCBI Taxonomy" id="537017"/>
    <lineage>
        <taxon>Bacteria</taxon>
        <taxon>Pseudomonadati</taxon>
        <taxon>Pseudomonadota</taxon>
        <taxon>Alphaproteobacteria</taxon>
        <taxon>Hyphomicrobiales</taxon>
        <taxon>Kaistiaceae</taxon>
        <taxon>Kaistia</taxon>
    </lineage>
</organism>
<dbReference type="InterPro" id="IPR011008">
    <property type="entry name" value="Dimeric_a/b-barrel"/>
</dbReference>
<dbReference type="EC" id="1.14.-.-" evidence="2"/>
<comment type="caution">
    <text evidence="2">The sequence shown here is derived from an EMBL/GenBank/DDBJ whole genome shotgun (WGS) entry which is preliminary data.</text>
</comment>
<feature type="domain" description="ABM" evidence="1">
    <location>
        <begin position="2"/>
        <end position="92"/>
    </location>
</feature>
<keyword evidence="2" id="KW-0503">Monooxygenase</keyword>
<dbReference type="Proteomes" id="UP001596150">
    <property type="component" value="Unassembled WGS sequence"/>
</dbReference>
<name>A0ABW0Q0G5_9HYPH</name>
<keyword evidence="2" id="KW-0560">Oxidoreductase</keyword>
<dbReference type="GO" id="GO:0004497">
    <property type="term" value="F:monooxygenase activity"/>
    <property type="evidence" value="ECO:0007669"/>
    <property type="project" value="UniProtKB-KW"/>
</dbReference>
<evidence type="ECO:0000313" key="2">
    <source>
        <dbReference type="EMBL" id="MFC5517172.1"/>
    </source>
</evidence>
<gene>
    <name evidence="2" type="ORF">ACFPP9_15410</name>
</gene>
<evidence type="ECO:0000259" key="1">
    <source>
        <dbReference type="PROSITE" id="PS51725"/>
    </source>
</evidence>
<dbReference type="RefSeq" id="WP_266345874.1">
    <property type="nucleotide sequence ID" value="NZ_JAPKNH010000011.1"/>
</dbReference>
<sequence length="98" mass="11246">MILEHALLIVKPGQFVAFETAMAQAAPLIAASPGFRGLEVRPSIEKPGTYLLLVRWEQLTDHDPDFRASDRYQRWKALLHDFYEPFPIVTHFSEPLLL</sequence>
<dbReference type="Gene3D" id="3.30.70.100">
    <property type="match status" value="1"/>
</dbReference>
<dbReference type="InterPro" id="IPR007138">
    <property type="entry name" value="ABM_dom"/>
</dbReference>
<dbReference type="SUPFAM" id="SSF54909">
    <property type="entry name" value="Dimeric alpha+beta barrel"/>
    <property type="match status" value="1"/>
</dbReference>
<dbReference type="EMBL" id="JBHSML010000007">
    <property type="protein sequence ID" value="MFC5517172.1"/>
    <property type="molecule type" value="Genomic_DNA"/>
</dbReference>
<reference evidence="3" key="1">
    <citation type="journal article" date="2019" name="Int. J. Syst. Evol. Microbiol.">
        <title>The Global Catalogue of Microorganisms (GCM) 10K type strain sequencing project: providing services to taxonomists for standard genome sequencing and annotation.</title>
        <authorList>
            <consortium name="The Broad Institute Genomics Platform"/>
            <consortium name="The Broad Institute Genome Sequencing Center for Infectious Disease"/>
            <person name="Wu L."/>
            <person name="Ma J."/>
        </authorList>
    </citation>
    <scope>NUCLEOTIDE SEQUENCE [LARGE SCALE GENOMIC DNA]</scope>
    <source>
        <strain evidence="3">KACC 12633</strain>
    </source>
</reference>
<evidence type="ECO:0000313" key="3">
    <source>
        <dbReference type="Proteomes" id="UP001596150"/>
    </source>
</evidence>
<proteinExistence type="predicted"/>